<dbReference type="AlphaFoldDB" id="A0AAD3SR95"/>
<accession>A0AAD3SR95</accession>
<reference evidence="1" key="1">
    <citation type="submission" date="2023-05" db="EMBL/GenBank/DDBJ databases">
        <title>Nepenthes gracilis genome sequencing.</title>
        <authorList>
            <person name="Fukushima K."/>
        </authorList>
    </citation>
    <scope>NUCLEOTIDE SEQUENCE</scope>
    <source>
        <strain evidence="1">SING2019-196</strain>
    </source>
</reference>
<dbReference type="Proteomes" id="UP001279734">
    <property type="component" value="Unassembled WGS sequence"/>
</dbReference>
<protein>
    <submittedName>
        <fullName evidence="1">Uncharacterized protein</fullName>
    </submittedName>
</protein>
<sequence length="92" mass="9679">MASHGLSFPVSSSLVATSSCMRASVSTTCRPLRLVSHAFASQPLPPLLISVSHKLSPQDSLSVGTTTFVVIASKQLPSRFNASTSCLLEALY</sequence>
<proteinExistence type="predicted"/>
<comment type="caution">
    <text evidence="1">The sequence shown here is derived from an EMBL/GenBank/DDBJ whole genome shotgun (WGS) entry which is preliminary data.</text>
</comment>
<name>A0AAD3SR95_NEPGR</name>
<evidence type="ECO:0000313" key="1">
    <source>
        <dbReference type="EMBL" id="GMH15484.1"/>
    </source>
</evidence>
<evidence type="ECO:0000313" key="2">
    <source>
        <dbReference type="Proteomes" id="UP001279734"/>
    </source>
</evidence>
<keyword evidence="2" id="KW-1185">Reference proteome</keyword>
<dbReference type="EMBL" id="BSYO01000015">
    <property type="protein sequence ID" value="GMH15484.1"/>
    <property type="molecule type" value="Genomic_DNA"/>
</dbReference>
<gene>
    <name evidence="1" type="ORF">Nepgr_017325</name>
</gene>
<organism evidence="1 2">
    <name type="scientific">Nepenthes gracilis</name>
    <name type="common">Slender pitcher plant</name>
    <dbReference type="NCBI Taxonomy" id="150966"/>
    <lineage>
        <taxon>Eukaryota</taxon>
        <taxon>Viridiplantae</taxon>
        <taxon>Streptophyta</taxon>
        <taxon>Embryophyta</taxon>
        <taxon>Tracheophyta</taxon>
        <taxon>Spermatophyta</taxon>
        <taxon>Magnoliopsida</taxon>
        <taxon>eudicotyledons</taxon>
        <taxon>Gunneridae</taxon>
        <taxon>Pentapetalae</taxon>
        <taxon>Caryophyllales</taxon>
        <taxon>Nepenthaceae</taxon>
        <taxon>Nepenthes</taxon>
    </lineage>
</organism>